<feature type="transmembrane region" description="Helical" evidence="1">
    <location>
        <begin position="29"/>
        <end position="60"/>
    </location>
</feature>
<feature type="transmembrane region" description="Helical" evidence="1">
    <location>
        <begin position="138"/>
        <end position="159"/>
    </location>
</feature>
<comment type="caution">
    <text evidence="2">The sequence shown here is derived from an EMBL/GenBank/DDBJ whole genome shotgun (WGS) entry which is preliminary data.</text>
</comment>
<sequence length="291" mass="33492">MLSGTVFIYLPNPLFIHSRKYHSSEISQFILFLYFLSFFLSFFLSLFSLSFFLLFSHSFFPSFYFSLSLSHFLAHFLSFYFLSLFLSLFLYLSIFLSLSFFLFILFLSFFLSLFLLIAINLIFVILKMFASFLPAKIVHSLHLHLIHPIIVFFFSLDFFQFSTSLFSTLLFFYVASFSPFFCFLNSVPFSLYSPPTLSHILSFSFPSYFATHSSLPPPLIRTSIFHSSCLSPSHVLLRSDRESPLQTASFKVIMFTGLLLKSSSPTITHTPVMSSELQINAACVYTSVDTS</sequence>
<feature type="transmembrane region" description="Helical" evidence="1">
    <location>
        <begin position="72"/>
        <end position="94"/>
    </location>
</feature>
<proteinExistence type="predicted"/>
<name>A0A812E264_ACAPH</name>
<reference evidence="2" key="1">
    <citation type="submission" date="2021-01" db="EMBL/GenBank/DDBJ databases">
        <authorList>
            <person name="Li R."/>
            <person name="Bekaert M."/>
        </authorList>
    </citation>
    <scope>NUCLEOTIDE SEQUENCE</scope>
    <source>
        <strain evidence="2">Farmed</strain>
    </source>
</reference>
<dbReference type="Proteomes" id="UP000597762">
    <property type="component" value="Unassembled WGS sequence"/>
</dbReference>
<evidence type="ECO:0000256" key="1">
    <source>
        <dbReference type="SAM" id="Phobius"/>
    </source>
</evidence>
<organism evidence="2 3">
    <name type="scientific">Acanthosepion pharaonis</name>
    <name type="common">Pharaoh cuttlefish</name>
    <name type="synonym">Sepia pharaonis</name>
    <dbReference type="NCBI Taxonomy" id="158019"/>
    <lineage>
        <taxon>Eukaryota</taxon>
        <taxon>Metazoa</taxon>
        <taxon>Spiralia</taxon>
        <taxon>Lophotrochozoa</taxon>
        <taxon>Mollusca</taxon>
        <taxon>Cephalopoda</taxon>
        <taxon>Coleoidea</taxon>
        <taxon>Decapodiformes</taxon>
        <taxon>Sepiida</taxon>
        <taxon>Sepiina</taxon>
        <taxon>Sepiidae</taxon>
        <taxon>Acanthosepion</taxon>
    </lineage>
</organism>
<keyword evidence="1" id="KW-0812">Transmembrane</keyword>
<gene>
    <name evidence="2" type="ORF">SPHA_64902</name>
</gene>
<keyword evidence="3" id="KW-1185">Reference proteome</keyword>
<accession>A0A812E264</accession>
<dbReference type="EMBL" id="CAHIKZ030004678">
    <property type="protein sequence ID" value="CAE1313840.1"/>
    <property type="molecule type" value="Genomic_DNA"/>
</dbReference>
<protein>
    <submittedName>
        <fullName evidence="2">Uncharacterized protein</fullName>
    </submittedName>
</protein>
<keyword evidence="1" id="KW-0472">Membrane</keyword>
<feature type="transmembrane region" description="Helical" evidence="1">
    <location>
        <begin position="165"/>
        <end position="184"/>
    </location>
</feature>
<keyword evidence="1" id="KW-1133">Transmembrane helix</keyword>
<evidence type="ECO:0000313" key="3">
    <source>
        <dbReference type="Proteomes" id="UP000597762"/>
    </source>
</evidence>
<dbReference type="AlphaFoldDB" id="A0A812E264"/>
<feature type="transmembrane region" description="Helical" evidence="1">
    <location>
        <begin position="100"/>
        <end position="126"/>
    </location>
</feature>
<evidence type="ECO:0000313" key="2">
    <source>
        <dbReference type="EMBL" id="CAE1313840.1"/>
    </source>
</evidence>